<dbReference type="InterPro" id="IPR005025">
    <property type="entry name" value="FMN_Rdtase-like_dom"/>
</dbReference>
<organism evidence="2 3">
    <name type="scientific">Mailhella massiliensis</name>
    <dbReference type="NCBI Taxonomy" id="1903261"/>
    <lineage>
        <taxon>Bacteria</taxon>
        <taxon>Pseudomonadati</taxon>
        <taxon>Thermodesulfobacteriota</taxon>
        <taxon>Desulfovibrionia</taxon>
        <taxon>Desulfovibrionales</taxon>
        <taxon>Desulfovibrionaceae</taxon>
        <taxon>Mailhella</taxon>
    </lineage>
</organism>
<comment type="caution">
    <text evidence="2">The sequence shown here is derived from an EMBL/GenBank/DDBJ whole genome shotgun (WGS) entry which is preliminary data.</text>
</comment>
<evidence type="ECO:0000259" key="1">
    <source>
        <dbReference type="Pfam" id="PF03358"/>
    </source>
</evidence>
<name>A0A921AT92_9BACT</name>
<protein>
    <submittedName>
        <fullName evidence="2">NAD(P)H-dependent oxidoreductase</fullName>
    </submittedName>
</protein>
<dbReference type="Gene3D" id="3.40.50.360">
    <property type="match status" value="1"/>
</dbReference>
<dbReference type="Proteomes" id="UP000698963">
    <property type="component" value="Unassembled WGS sequence"/>
</dbReference>
<reference evidence="2" key="1">
    <citation type="journal article" date="2021" name="PeerJ">
        <title>Extensive microbial diversity within the chicken gut microbiome revealed by metagenomics and culture.</title>
        <authorList>
            <person name="Gilroy R."/>
            <person name="Ravi A."/>
            <person name="Getino M."/>
            <person name="Pursley I."/>
            <person name="Horton D.L."/>
            <person name="Alikhan N.F."/>
            <person name="Baker D."/>
            <person name="Gharbi K."/>
            <person name="Hall N."/>
            <person name="Watson M."/>
            <person name="Adriaenssens E.M."/>
            <person name="Foster-Nyarko E."/>
            <person name="Jarju S."/>
            <person name="Secka A."/>
            <person name="Antonio M."/>
            <person name="Oren A."/>
            <person name="Chaudhuri R.R."/>
            <person name="La Ragione R."/>
            <person name="Hildebrand F."/>
            <person name="Pallen M.J."/>
        </authorList>
    </citation>
    <scope>NUCLEOTIDE SEQUENCE</scope>
    <source>
        <strain evidence="2">ChiGjej2B2-19336</strain>
    </source>
</reference>
<gene>
    <name evidence="2" type="ORF">K8W16_00205</name>
</gene>
<dbReference type="GO" id="GO:0016491">
    <property type="term" value="F:oxidoreductase activity"/>
    <property type="evidence" value="ECO:0007669"/>
    <property type="project" value="InterPro"/>
</dbReference>
<evidence type="ECO:0000313" key="2">
    <source>
        <dbReference type="EMBL" id="HJD96060.1"/>
    </source>
</evidence>
<dbReference type="RefSeq" id="WP_304120125.1">
    <property type="nucleotide sequence ID" value="NZ_DYZA01000004.1"/>
</dbReference>
<accession>A0A921AT92</accession>
<dbReference type="AlphaFoldDB" id="A0A921AT92"/>
<reference evidence="2" key="2">
    <citation type="submission" date="2021-09" db="EMBL/GenBank/DDBJ databases">
        <authorList>
            <person name="Gilroy R."/>
        </authorList>
    </citation>
    <scope>NUCLEOTIDE SEQUENCE</scope>
    <source>
        <strain evidence="2">ChiGjej2B2-19336</strain>
    </source>
</reference>
<dbReference type="SUPFAM" id="SSF52218">
    <property type="entry name" value="Flavoproteins"/>
    <property type="match status" value="1"/>
</dbReference>
<proteinExistence type="predicted"/>
<feature type="domain" description="NADPH-dependent FMN reductase-like" evidence="1">
    <location>
        <begin position="6"/>
        <end position="127"/>
    </location>
</feature>
<evidence type="ECO:0000313" key="3">
    <source>
        <dbReference type="Proteomes" id="UP000698963"/>
    </source>
</evidence>
<sequence>MADDTLLVACSPRRGGNSDEASRLLHDALPGQSVVLRLVDLGVRPCASCGFCAAHPGYCALDDPGDGAKALFEAMFRARFCVMISPVYFYHLPAQAKAFVDRAQRFWACGEKPGRGRELSAVLFGARLKGEKLFEGAERTLRYMALALGMEWREPLRLYGLDGPDALAQSALHRERILEYASVLGGEIL</sequence>
<dbReference type="Pfam" id="PF03358">
    <property type="entry name" value="FMN_red"/>
    <property type="match status" value="1"/>
</dbReference>
<dbReference type="EMBL" id="DYZA01000004">
    <property type="protein sequence ID" value="HJD96060.1"/>
    <property type="molecule type" value="Genomic_DNA"/>
</dbReference>
<dbReference type="InterPro" id="IPR029039">
    <property type="entry name" value="Flavoprotein-like_sf"/>
</dbReference>